<keyword evidence="3" id="KW-0678">Repressor</keyword>
<proteinExistence type="inferred from homology"/>
<feature type="binding site" evidence="3">
    <location>
        <position position="116"/>
    </location>
    <ligand>
        <name>biotin</name>
        <dbReference type="ChEBI" id="CHEBI:57586"/>
    </ligand>
</feature>
<dbReference type="GO" id="GO:0005524">
    <property type="term" value="F:ATP binding"/>
    <property type="evidence" value="ECO:0007669"/>
    <property type="project" value="UniProtKB-UniRule"/>
</dbReference>
<feature type="binding site" evidence="3">
    <location>
        <begin position="92"/>
        <end position="94"/>
    </location>
    <ligand>
        <name>biotin</name>
        <dbReference type="ChEBI" id="CHEBI:57586"/>
    </ligand>
</feature>
<dbReference type="Gene3D" id="3.30.930.10">
    <property type="entry name" value="Bira Bifunctional Protein, Domain 2"/>
    <property type="match status" value="1"/>
</dbReference>
<dbReference type="Gene3D" id="2.30.30.100">
    <property type="match status" value="1"/>
</dbReference>
<dbReference type="NCBIfam" id="TIGR00121">
    <property type="entry name" value="birA_ligase"/>
    <property type="match status" value="1"/>
</dbReference>
<organism evidence="5 6">
    <name type="scientific">Acetobacterium wieringae</name>
    <dbReference type="NCBI Taxonomy" id="52694"/>
    <lineage>
        <taxon>Bacteria</taxon>
        <taxon>Bacillati</taxon>
        <taxon>Bacillota</taxon>
        <taxon>Clostridia</taxon>
        <taxon>Eubacteriales</taxon>
        <taxon>Eubacteriaceae</taxon>
        <taxon>Acetobacterium</taxon>
    </lineage>
</organism>
<dbReference type="Gene3D" id="1.10.10.10">
    <property type="entry name" value="Winged helix-like DNA-binding domain superfamily/Winged helix DNA-binding domain"/>
    <property type="match status" value="1"/>
</dbReference>
<dbReference type="InterPro" id="IPR036390">
    <property type="entry name" value="WH_DNA-bd_sf"/>
</dbReference>
<comment type="caution">
    <text evidence="5">The sequence shown here is derived from an EMBL/GenBank/DDBJ whole genome shotgun (WGS) entry which is preliminary data.</text>
</comment>
<keyword evidence="3" id="KW-0547">Nucleotide-binding</keyword>
<comment type="catalytic activity">
    <reaction evidence="3">
        <text>biotin + L-lysyl-[protein] + ATP = N(6)-biotinyl-L-lysyl-[protein] + AMP + diphosphate + H(+)</text>
        <dbReference type="Rhea" id="RHEA:11756"/>
        <dbReference type="Rhea" id="RHEA-COMP:9752"/>
        <dbReference type="Rhea" id="RHEA-COMP:10505"/>
        <dbReference type="ChEBI" id="CHEBI:15378"/>
        <dbReference type="ChEBI" id="CHEBI:29969"/>
        <dbReference type="ChEBI" id="CHEBI:30616"/>
        <dbReference type="ChEBI" id="CHEBI:33019"/>
        <dbReference type="ChEBI" id="CHEBI:57586"/>
        <dbReference type="ChEBI" id="CHEBI:83144"/>
        <dbReference type="ChEBI" id="CHEBI:456215"/>
        <dbReference type="EC" id="6.3.4.15"/>
    </reaction>
</comment>
<keyword evidence="3" id="KW-0238">DNA-binding</keyword>
<dbReference type="EC" id="6.3.4.15" evidence="3"/>
<dbReference type="STRING" id="52694.ACWI_12830"/>
<accession>A0A1F2PKE4</accession>
<dbReference type="HAMAP" id="MF_00978">
    <property type="entry name" value="Bifunct_BirA"/>
    <property type="match status" value="1"/>
</dbReference>
<keyword evidence="3" id="KW-0804">Transcription</keyword>
<dbReference type="GO" id="GO:0005737">
    <property type="term" value="C:cytoplasm"/>
    <property type="evidence" value="ECO:0007669"/>
    <property type="project" value="TreeGrafter"/>
</dbReference>
<feature type="domain" description="BPL/LPL catalytic" evidence="4">
    <location>
        <begin position="69"/>
        <end position="262"/>
    </location>
</feature>
<dbReference type="InterPro" id="IPR030855">
    <property type="entry name" value="Bifunct_BirA"/>
</dbReference>
<dbReference type="GO" id="GO:0003677">
    <property type="term" value="F:DNA binding"/>
    <property type="evidence" value="ECO:0007669"/>
    <property type="project" value="UniProtKB-UniRule"/>
</dbReference>
<evidence type="ECO:0000313" key="5">
    <source>
        <dbReference type="EMBL" id="OFV71166.1"/>
    </source>
</evidence>
<dbReference type="InterPro" id="IPR013196">
    <property type="entry name" value="HTH_11"/>
</dbReference>
<dbReference type="PROSITE" id="PS51733">
    <property type="entry name" value="BPL_LPL_CATALYTIC"/>
    <property type="match status" value="1"/>
</dbReference>
<keyword evidence="3" id="KW-0805">Transcription regulation</keyword>
<dbReference type="PANTHER" id="PTHR12835:SF5">
    <property type="entry name" value="BIOTIN--PROTEIN LIGASE"/>
    <property type="match status" value="1"/>
</dbReference>
<dbReference type="Pfam" id="PF02237">
    <property type="entry name" value="BPL_C"/>
    <property type="match status" value="1"/>
</dbReference>
<evidence type="ECO:0000313" key="6">
    <source>
        <dbReference type="Proteomes" id="UP000176244"/>
    </source>
</evidence>
<comment type="function">
    <text evidence="3">Acts both as a biotin--[acetyl-CoA-carboxylase] ligase and a repressor.</text>
</comment>
<dbReference type="Pfam" id="PF03099">
    <property type="entry name" value="BPL_LplA_LipB"/>
    <property type="match status" value="1"/>
</dbReference>
<keyword evidence="1 3" id="KW-0436">Ligase</keyword>
<comment type="similarity">
    <text evidence="3">Belongs to the biotin--protein ligase family.</text>
</comment>
<dbReference type="GO" id="GO:0004077">
    <property type="term" value="F:biotin--[biotin carboxyl-carrier protein] ligase activity"/>
    <property type="evidence" value="ECO:0007669"/>
    <property type="project" value="UniProtKB-UniRule"/>
</dbReference>
<dbReference type="GO" id="GO:0016740">
    <property type="term" value="F:transferase activity"/>
    <property type="evidence" value="ECO:0007669"/>
    <property type="project" value="UniProtKB-ARBA"/>
</dbReference>
<evidence type="ECO:0000256" key="3">
    <source>
        <dbReference type="HAMAP-Rule" id="MF_00978"/>
    </source>
</evidence>
<dbReference type="InterPro" id="IPR003142">
    <property type="entry name" value="BPL_C"/>
</dbReference>
<evidence type="ECO:0000259" key="4">
    <source>
        <dbReference type="PROSITE" id="PS51733"/>
    </source>
</evidence>
<keyword evidence="2 3" id="KW-0092">Biotin</keyword>
<dbReference type="EMBL" id="LKEU01000026">
    <property type="protein sequence ID" value="OFV71166.1"/>
    <property type="molecule type" value="Genomic_DNA"/>
</dbReference>
<dbReference type="PANTHER" id="PTHR12835">
    <property type="entry name" value="BIOTIN PROTEIN LIGASE"/>
    <property type="match status" value="1"/>
</dbReference>
<protein>
    <recommendedName>
        <fullName evidence="3">Bifunctional ligase/repressor BirA</fullName>
    </recommendedName>
    <alternativeName>
        <fullName evidence="3">Biotin--[acetyl-CoA-carboxylase] ligase</fullName>
        <ecNumber evidence="3">6.3.4.15</ecNumber>
    </alternativeName>
    <alternativeName>
        <fullName evidence="3">Biotin--protein ligase</fullName>
    </alternativeName>
    <alternativeName>
        <fullName evidence="3">Biotin-[acetyl-CoA carboxylase] synthetase</fullName>
    </alternativeName>
</protein>
<dbReference type="Proteomes" id="UP000176244">
    <property type="component" value="Unassembled WGS sequence"/>
</dbReference>
<dbReference type="SUPFAM" id="SSF55681">
    <property type="entry name" value="Class II aaRS and biotin synthetases"/>
    <property type="match status" value="1"/>
</dbReference>
<evidence type="ECO:0000256" key="2">
    <source>
        <dbReference type="ARBA" id="ARBA00023267"/>
    </source>
</evidence>
<dbReference type="GO" id="GO:0006355">
    <property type="term" value="P:regulation of DNA-templated transcription"/>
    <property type="evidence" value="ECO:0007669"/>
    <property type="project" value="UniProtKB-UniRule"/>
</dbReference>
<dbReference type="OrthoDB" id="9807064at2"/>
<gene>
    <name evidence="3 5" type="primary">birA</name>
    <name evidence="5" type="ORF">ACWI_12830</name>
</gene>
<dbReference type="InterPro" id="IPR004408">
    <property type="entry name" value="Biotin_CoA_COase_ligase"/>
</dbReference>
<sequence>MSTKLKLLKTLEENRENYLSGEVLASTMNVSRSAIWKAIKALKEEGYEIESTTNKGYRLKSESDLMSAEGIQPWLSPTNQELELIVYKTIGSTNQEAKKLALEGAKTGTVIIAEEQTQGRGRMGRSFYSPPKSGVYLSLVLRPEVAARDAVLLTTGASVGVCRAIKKVTGIETQIKWVNDIYRDDRKIVGILTEAVTNFENGQFEFVIIGIGLNFKQPEAALPKELEDIVGTLFNEKPDALTRNRLAAEIINEVLSICEDLTNRDFLAEYKTHSMVLGKQIKVFRNNEWEVATALDISDEGGLMIKNQFGQTETLNTGEISIRKLE</sequence>
<dbReference type="SUPFAM" id="SSF46785">
    <property type="entry name" value="Winged helix' DNA-binding domain"/>
    <property type="match status" value="1"/>
</dbReference>
<dbReference type="GO" id="GO:0009249">
    <property type="term" value="P:protein lipoylation"/>
    <property type="evidence" value="ECO:0007669"/>
    <property type="project" value="UniProtKB-ARBA"/>
</dbReference>
<feature type="binding site" evidence="3">
    <location>
        <begin position="120"/>
        <end position="122"/>
    </location>
    <ligand>
        <name>biotin</name>
        <dbReference type="ChEBI" id="CHEBI:57586"/>
    </ligand>
</feature>
<dbReference type="InterPro" id="IPR036388">
    <property type="entry name" value="WH-like_DNA-bd_sf"/>
</dbReference>
<dbReference type="Pfam" id="PF08279">
    <property type="entry name" value="HTH_11"/>
    <property type="match status" value="1"/>
</dbReference>
<dbReference type="InterPro" id="IPR045864">
    <property type="entry name" value="aa-tRNA-synth_II/BPL/LPL"/>
</dbReference>
<name>A0A1F2PKE4_9FIRM</name>
<feature type="DNA-binding region" description="H-T-H motif" evidence="3">
    <location>
        <begin position="21"/>
        <end position="40"/>
    </location>
</feature>
<reference evidence="5 6" key="1">
    <citation type="submission" date="2015-09" db="EMBL/GenBank/DDBJ databases">
        <title>Genome sequence of Acetobacterium wieringae DSM 1911.</title>
        <authorList>
            <person name="Poehlein A."/>
            <person name="Bengelsdorf F.R."/>
            <person name="Schiel-Bengelsdorf B."/>
            <person name="Duerre P."/>
            <person name="Daniel R."/>
        </authorList>
    </citation>
    <scope>NUCLEOTIDE SEQUENCE [LARGE SCALE GENOMIC DNA]</scope>
    <source>
        <strain evidence="5 6">DSM 1911</strain>
    </source>
</reference>
<evidence type="ECO:0000256" key="1">
    <source>
        <dbReference type="ARBA" id="ARBA00022598"/>
    </source>
</evidence>
<feature type="binding site" evidence="3">
    <location>
        <position position="187"/>
    </location>
    <ligand>
        <name>biotin</name>
        <dbReference type="ChEBI" id="CHEBI:57586"/>
    </ligand>
</feature>
<dbReference type="RefSeq" id="WP_070370617.1">
    <property type="nucleotide sequence ID" value="NZ_LKEU01000026.1"/>
</dbReference>
<dbReference type="AlphaFoldDB" id="A0A1F2PKE4"/>
<dbReference type="CDD" id="cd16442">
    <property type="entry name" value="BPL"/>
    <property type="match status" value="1"/>
</dbReference>
<dbReference type="InterPro" id="IPR004143">
    <property type="entry name" value="BPL_LPL_catalytic"/>
</dbReference>
<keyword evidence="3" id="KW-0067">ATP-binding</keyword>